<feature type="domain" description="Carbohydrate-binding module family 96" evidence="5">
    <location>
        <begin position="55"/>
        <end position="190"/>
    </location>
</feature>
<keyword evidence="4" id="KW-0472">Membrane</keyword>
<gene>
    <name evidence="6" type="ORF">A2721_00140</name>
</gene>
<reference evidence="6 7" key="1">
    <citation type="journal article" date="2016" name="Nat. Commun.">
        <title>Thousands of microbial genomes shed light on interconnected biogeochemical processes in an aquifer system.</title>
        <authorList>
            <person name="Anantharaman K."/>
            <person name="Brown C.T."/>
            <person name="Hug L.A."/>
            <person name="Sharon I."/>
            <person name="Castelle C.J."/>
            <person name="Probst A.J."/>
            <person name="Thomas B.C."/>
            <person name="Singh A."/>
            <person name="Wilkins M.J."/>
            <person name="Karaoz U."/>
            <person name="Brodie E.L."/>
            <person name="Williams K.H."/>
            <person name="Hubbard S.S."/>
            <person name="Banfield J.F."/>
        </authorList>
    </citation>
    <scope>NUCLEOTIDE SEQUENCE [LARGE SCALE GENOMIC DNA]</scope>
</reference>
<proteinExistence type="predicted"/>
<dbReference type="Pfam" id="PF24517">
    <property type="entry name" value="CBM96"/>
    <property type="match status" value="1"/>
</dbReference>
<dbReference type="InterPro" id="IPR055372">
    <property type="entry name" value="CBM96"/>
</dbReference>
<comment type="subcellular location">
    <subcellularLocation>
        <location evidence="1">Secreted</location>
    </subcellularLocation>
</comment>
<feature type="transmembrane region" description="Helical" evidence="4">
    <location>
        <begin position="6"/>
        <end position="28"/>
    </location>
</feature>
<evidence type="ECO:0000256" key="1">
    <source>
        <dbReference type="ARBA" id="ARBA00004613"/>
    </source>
</evidence>
<evidence type="ECO:0000256" key="2">
    <source>
        <dbReference type="ARBA" id="ARBA00022525"/>
    </source>
</evidence>
<evidence type="ECO:0000256" key="4">
    <source>
        <dbReference type="SAM" id="Phobius"/>
    </source>
</evidence>
<evidence type="ECO:0000313" key="6">
    <source>
        <dbReference type="EMBL" id="OGG19233.1"/>
    </source>
</evidence>
<dbReference type="STRING" id="1798381.A2721_00140"/>
<dbReference type="EMBL" id="MFJK01000008">
    <property type="protein sequence ID" value="OGG19233.1"/>
    <property type="molecule type" value="Genomic_DNA"/>
</dbReference>
<dbReference type="GO" id="GO:0005576">
    <property type="term" value="C:extracellular region"/>
    <property type="evidence" value="ECO:0007669"/>
    <property type="project" value="UniProtKB-SubCell"/>
</dbReference>
<organism evidence="6 7">
    <name type="scientific">Candidatus Gottesmanbacteria bacterium RIFCSPHIGHO2_01_FULL_47_48</name>
    <dbReference type="NCBI Taxonomy" id="1798381"/>
    <lineage>
        <taxon>Bacteria</taxon>
        <taxon>Candidatus Gottesmaniibacteriota</taxon>
    </lineage>
</organism>
<dbReference type="AlphaFoldDB" id="A0A1F6A3E0"/>
<evidence type="ECO:0000313" key="7">
    <source>
        <dbReference type="Proteomes" id="UP000177871"/>
    </source>
</evidence>
<comment type="caution">
    <text evidence="6">The sequence shown here is derived from an EMBL/GenBank/DDBJ whole genome shotgun (WGS) entry which is preliminary data.</text>
</comment>
<accession>A0A1F6A3E0</accession>
<keyword evidence="3" id="KW-0732">Signal</keyword>
<keyword evidence="4" id="KW-1133">Transmembrane helix</keyword>
<evidence type="ECO:0000256" key="3">
    <source>
        <dbReference type="ARBA" id="ARBA00022729"/>
    </source>
</evidence>
<keyword evidence="4" id="KW-0812">Transmembrane</keyword>
<dbReference type="NCBIfam" id="NF033679">
    <property type="entry name" value="DNRLRE_dom"/>
    <property type="match status" value="1"/>
</dbReference>
<keyword evidence="2" id="KW-0964">Secreted</keyword>
<dbReference type="Proteomes" id="UP000177871">
    <property type="component" value="Unassembled WGS sequence"/>
</dbReference>
<sequence>MRRNGSVPISVLGLVFLMLILPVALFLIGQQTYLPNRAAEQAENLPVPTRVGALVDDAYVDADVPTKNLGEEAVLWADGSSVKISYLKFDLSGKTASSIRSAVLRLKVTHASEGAQTIYAVADSSWTEKAITYGNRPSLGQALGKIQGTKVGEKVEIDLTPYAKSKAGGMMSVALGSSDPGGLAVGSKEAVIGGAELVME</sequence>
<name>A0A1F6A3E0_9BACT</name>
<evidence type="ECO:0000259" key="5">
    <source>
        <dbReference type="Pfam" id="PF24517"/>
    </source>
</evidence>
<protein>
    <recommendedName>
        <fullName evidence="5">Carbohydrate-binding module family 96 domain-containing protein</fullName>
    </recommendedName>
</protein>